<evidence type="ECO:0000256" key="1">
    <source>
        <dbReference type="ARBA" id="ARBA00012020"/>
    </source>
</evidence>
<dbReference type="PROSITE" id="PS51977">
    <property type="entry name" value="WGR"/>
    <property type="match status" value="1"/>
</dbReference>
<dbReference type="GO" id="GO:0006302">
    <property type="term" value="P:double-strand break repair"/>
    <property type="evidence" value="ECO:0007669"/>
    <property type="project" value="TreeGrafter"/>
</dbReference>
<dbReference type="OrthoDB" id="2017365at2759"/>
<evidence type="ECO:0000256" key="4">
    <source>
        <dbReference type="ARBA" id="ARBA00023027"/>
    </source>
</evidence>
<dbReference type="EC" id="2.4.2.30" evidence="1"/>
<evidence type="ECO:0000259" key="6">
    <source>
        <dbReference type="PROSITE" id="PS51977"/>
    </source>
</evidence>
<evidence type="ECO:0000313" key="8">
    <source>
        <dbReference type="Proteomes" id="UP001149165"/>
    </source>
</evidence>
<evidence type="ECO:0000313" key="7">
    <source>
        <dbReference type="EMBL" id="KAJ5087806.1"/>
    </source>
</evidence>
<sequence>MKNNDDEQVLKNDSVNRNLPKRDLFLESLVDNFHSEDGTGTFSIPVTHTPKSSTAINYLRVGNMVWEDNGEIMDAILCMAESAQNLTIRHLQLIRSGKSGKYYIWSLERVNSALTKTERVGLGDLEDAKAVFRKKFLTATGHDWESRHEEPEKSKFAFIPRQYDRSKVDSSCILPGINSVLKLIKSTPQAQAGGNIARHVKHASAYGANSITSIDHDQLQIGVGLLKRLMKKPGCVEKLASEKDIFSAMIKCYKGIVSMLAATSCSIKSLEQEIDELLDPRNPKSPLHNSLRCPEVLGLEKMEQPNYFIFSTSTAMLWYNMIRQLPGRSIQLVNIFSIERTGEANRYNEWRQRHHEAPRLLWHGSPHANFKDILSEGLRGGLHCSEIFLAEIAAVSKDYCRIELNGPQALMLLCEVSSPFSQPGRSQWRDAGHINGDLAGVQMLDITMGQKITPSFVFQYQHQFVHCAQIRMRYLFHFKIVQN</sequence>
<organism evidence="7 8">
    <name type="scientific">Penicillium angulare</name>
    <dbReference type="NCBI Taxonomy" id="116970"/>
    <lineage>
        <taxon>Eukaryota</taxon>
        <taxon>Fungi</taxon>
        <taxon>Dikarya</taxon>
        <taxon>Ascomycota</taxon>
        <taxon>Pezizomycotina</taxon>
        <taxon>Eurotiomycetes</taxon>
        <taxon>Eurotiomycetidae</taxon>
        <taxon>Eurotiales</taxon>
        <taxon>Aspergillaceae</taxon>
        <taxon>Penicillium</taxon>
    </lineage>
</organism>
<dbReference type="GO" id="GO:0005730">
    <property type="term" value="C:nucleolus"/>
    <property type="evidence" value="ECO:0007669"/>
    <property type="project" value="TreeGrafter"/>
</dbReference>
<accession>A0A9W9ETZ3</accession>
<dbReference type="Pfam" id="PF00644">
    <property type="entry name" value="PARP"/>
    <property type="match status" value="1"/>
</dbReference>
<dbReference type="SUPFAM" id="SSF56399">
    <property type="entry name" value="ADP-ribosylation"/>
    <property type="match status" value="1"/>
</dbReference>
<reference evidence="7" key="2">
    <citation type="journal article" date="2023" name="IMA Fungus">
        <title>Comparative genomic study of the Penicillium genus elucidates a diverse pangenome and 15 lateral gene transfer events.</title>
        <authorList>
            <person name="Petersen C."/>
            <person name="Sorensen T."/>
            <person name="Nielsen M.R."/>
            <person name="Sondergaard T.E."/>
            <person name="Sorensen J.L."/>
            <person name="Fitzpatrick D.A."/>
            <person name="Frisvad J.C."/>
            <person name="Nielsen K.L."/>
        </authorList>
    </citation>
    <scope>NUCLEOTIDE SEQUENCE</scope>
    <source>
        <strain evidence="7">IBT 30069</strain>
    </source>
</reference>
<gene>
    <name evidence="7" type="ORF">N7456_011422</name>
</gene>
<dbReference type="GO" id="GO:1990404">
    <property type="term" value="F:NAD+-protein mono-ADP-ribosyltransferase activity"/>
    <property type="evidence" value="ECO:0007669"/>
    <property type="project" value="TreeGrafter"/>
</dbReference>
<dbReference type="AlphaFoldDB" id="A0A9W9ETZ3"/>
<protein>
    <recommendedName>
        <fullName evidence="1">NAD(+) ADP-ribosyltransferase</fullName>
        <ecNumber evidence="1">2.4.2.30</ecNumber>
    </recommendedName>
</protein>
<dbReference type="SUPFAM" id="SSF142921">
    <property type="entry name" value="WGR domain-like"/>
    <property type="match status" value="1"/>
</dbReference>
<name>A0A9W9ETZ3_9EURO</name>
<keyword evidence="2" id="KW-0328">Glycosyltransferase</keyword>
<dbReference type="InterPro" id="IPR036930">
    <property type="entry name" value="WGR_dom_sf"/>
</dbReference>
<feature type="domain" description="WGR" evidence="6">
    <location>
        <begin position="62"/>
        <end position="163"/>
    </location>
</feature>
<dbReference type="Proteomes" id="UP001149165">
    <property type="component" value="Unassembled WGS sequence"/>
</dbReference>
<dbReference type="GO" id="GO:0003950">
    <property type="term" value="F:NAD+ poly-ADP-ribosyltransferase activity"/>
    <property type="evidence" value="ECO:0007669"/>
    <property type="project" value="UniProtKB-EC"/>
</dbReference>
<reference evidence="7" key="1">
    <citation type="submission" date="2022-11" db="EMBL/GenBank/DDBJ databases">
        <authorList>
            <person name="Petersen C."/>
        </authorList>
    </citation>
    <scope>NUCLEOTIDE SEQUENCE</scope>
    <source>
        <strain evidence="7">IBT 30069</strain>
    </source>
</reference>
<comment type="catalytic activity">
    <reaction evidence="5">
        <text>NAD(+) + (ADP-D-ribosyl)n-acceptor = nicotinamide + (ADP-D-ribosyl)n+1-acceptor + H(+).</text>
        <dbReference type="EC" id="2.4.2.30"/>
    </reaction>
</comment>
<keyword evidence="3" id="KW-0808">Transferase</keyword>
<dbReference type="PANTHER" id="PTHR10459:SF60">
    <property type="entry name" value="POLY [ADP-RIBOSE] POLYMERASE 2"/>
    <property type="match status" value="1"/>
</dbReference>
<proteinExistence type="predicted"/>
<dbReference type="GO" id="GO:0070212">
    <property type="term" value="P:protein poly-ADP-ribosylation"/>
    <property type="evidence" value="ECO:0007669"/>
    <property type="project" value="TreeGrafter"/>
</dbReference>
<dbReference type="InterPro" id="IPR012317">
    <property type="entry name" value="Poly(ADP-ribose)pol_cat_dom"/>
</dbReference>
<dbReference type="PANTHER" id="PTHR10459">
    <property type="entry name" value="DNA LIGASE"/>
    <property type="match status" value="1"/>
</dbReference>
<dbReference type="EMBL" id="JAPQKH010000007">
    <property type="protein sequence ID" value="KAJ5087806.1"/>
    <property type="molecule type" value="Genomic_DNA"/>
</dbReference>
<evidence type="ECO:0000256" key="5">
    <source>
        <dbReference type="ARBA" id="ARBA00033987"/>
    </source>
</evidence>
<comment type="caution">
    <text evidence="7">The sequence shown here is derived from an EMBL/GenBank/DDBJ whole genome shotgun (WGS) entry which is preliminary data.</text>
</comment>
<dbReference type="Gene3D" id="3.90.228.10">
    <property type="match status" value="1"/>
</dbReference>
<dbReference type="InterPro" id="IPR050800">
    <property type="entry name" value="ARTD/PARP"/>
</dbReference>
<keyword evidence="8" id="KW-1185">Reference proteome</keyword>
<evidence type="ECO:0000256" key="2">
    <source>
        <dbReference type="ARBA" id="ARBA00022676"/>
    </source>
</evidence>
<keyword evidence="4" id="KW-0520">NAD</keyword>
<evidence type="ECO:0000256" key="3">
    <source>
        <dbReference type="ARBA" id="ARBA00022679"/>
    </source>
</evidence>
<dbReference type="InterPro" id="IPR008893">
    <property type="entry name" value="WGR_domain"/>
</dbReference>